<dbReference type="SUPFAM" id="SSF52980">
    <property type="entry name" value="Restriction endonuclease-like"/>
    <property type="match status" value="1"/>
</dbReference>
<proteinExistence type="predicted"/>
<keyword evidence="3" id="KW-0255">Endonuclease</keyword>
<evidence type="ECO:0000313" key="2">
    <source>
        <dbReference type="EMBL" id="VFJ55428.1"/>
    </source>
</evidence>
<protein>
    <submittedName>
        <fullName evidence="3">Restriction endonuclease</fullName>
    </submittedName>
</protein>
<reference evidence="3" key="1">
    <citation type="submission" date="2019-02" db="EMBL/GenBank/DDBJ databases">
        <authorList>
            <person name="Gruber-Vodicka R. H."/>
            <person name="Seah K. B. B."/>
        </authorList>
    </citation>
    <scope>NUCLEOTIDE SEQUENCE</scope>
    <source>
        <strain evidence="3">BECK_BZ163</strain>
        <strain evidence="4">BECK_BZ164</strain>
        <strain evidence="2">BECK_BZ165</strain>
    </source>
</reference>
<name>A0A450SRQ1_9GAMM</name>
<dbReference type="EMBL" id="CAADEZ010000174">
    <property type="protein sequence ID" value="VFJ56757.1"/>
    <property type="molecule type" value="Genomic_DNA"/>
</dbReference>
<dbReference type="InterPro" id="IPR012296">
    <property type="entry name" value="Nuclease_put_TT1808"/>
</dbReference>
<evidence type="ECO:0000313" key="4">
    <source>
        <dbReference type="EMBL" id="VFK14671.1"/>
    </source>
</evidence>
<feature type="domain" description="Putative restriction endonuclease" evidence="1">
    <location>
        <begin position="18"/>
        <end position="132"/>
    </location>
</feature>
<dbReference type="InterPro" id="IPR008538">
    <property type="entry name" value="Uma2"/>
</dbReference>
<dbReference type="PANTHER" id="PTHR34107:SF4">
    <property type="entry name" value="SLL1222 PROTEIN"/>
    <property type="match status" value="1"/>
</dbReference>
<dbReference type="Gene3D" id="3.90.1570.10">
    <property type="entry name" value="tt1808, chain A"/>
    <property type="match status" value="1"/>
</dbReference>
<keyword evidence="3" id="KW-0540">Nuclease</keyword>
<accession>A0A450SRQ1</accession>
<dbReference type="GO" id="GO:0004519">
    <property type="term" value="F:endonuclease activity"/>
    <property type="evidence" value="ECO:0007669"/>
    <property type="project" value="UniProtKB-KW"/>
</dbReference>
<keyword evidence="3" id="KW-0378">Hydrolase</keyword>
<organism evidence="3">
    <name type="scientific">Candidatus Kentrum sp. FM</name>
    <dbReference type="NCBI Taxonomy" id="2126340"/>
    <lineage>
        <taxon>Bacteria</taxon>
        <taxon>Pseudomonadati</taxon>
        <taxon>Pseudomonadota</taxon>
        <taxon>Gammaproteobacteria</taxon>
        <taxon>Candidatus Kentrum</taxon>
    </lineage>
</organism>
<dbReference type="Pfam" id="PF05685">
    <property type="entry name" value="Uma2"/>
    <property type="match status" value="1"/>
</dbReference>
<dbReference type="PANTHER" id="PTHR34107">
    <property type="entry name" value="SLL0198 PROTEIN-RELATED"/>
    <property type="match status" value="1"/>
</dbReference>
<dbReference type="InterPro" id="IPR011335">
    <property type="entry name" value="Restrct_endonuc-II-like"/>
</dbReference>
<sequence length="161" mass="18301">MQWSEVCRDKTLQDLPYKIELNEWGNIVMSPASNRHGGVQTRIAFHLMILMENGAVLTESSIMTPKGVKVADVVWASEAFLSKNRWQTPYPHAPEVCVEITSPSNTEKEMQEKKRLYVMQGAKEYWLCDEDGNLSFHDRKGIIGKSGLFPEMPSKIAVDAW</sequence>
<dbReference type="AlphaFoldDB" id="A0A450SRQ1"/>
<evidence type="ECO:0000313" key="3">
    <source>
        <dbReference type="EMBL" id="VFJ56757.1"/>
    </source>
</evidence>
<dbReference type="CDD" id="cd06260">
    <property type="entry name" value="DUF820-like"/>
    <property type="match status" value="1"/>
</dbReference>
<evidence type="ECO:0000259" key="1">
    <source>
        <dbReference type="Pfam" id="PF05685"/>
    </source>
</evidence>
<dbReference type="EMBL" id="CAADFL010000334">
    <property type="protein sequence ID" value="VFK14671.1"/>
    <property type="molecule type" value="Genomic_DNA"/>
</dbReference>
<gene>
    <name evidence="3" type="ORF">BECKFM1743A_GA0114220_101744</name>
    <name evidence="4" type="ORF">BECKFM1743B_GA0114221_103341</name>
    <name evidence="2" type="ORF">BECKFM1743C_GA0114222_101574</name>
</gene>
<dbReference type="EMBL" id="CAADFA010000157">
    <property type="protein sequence ID" value="VFJ55428.1"/>
    <property type="molecule type" value="Genomic_DNA"/>
</dbReference>